<feature type="transmembrane region" description="Helical" evidence="11">
    <location>
        <begin position="20"/>
        <end position="38"/>
    </location>
</feature>
<dbReference type="GO" id="GO:0004376">
    <property type="term" value="F:GPI mannosyltransferase activity"/>
    <property type="evidence" value="ECO:0007669"/>
    <property type="project" value="InterPro"/>
</dbReference>
<feature type="transmembrane region" description="Helical" evidence="11">
    <location>
        <begin position="135"/>
        <end position="156"/>
    </location>
</feature>
<feature type="transmembrane region" description="Helical" evidence="11">
    <location>
        <begin position="428"/>
        <end position="450"/>
    </location>
</feature>
<evidence type="ECO:0000256" key="8">
    <source>
        <dbReference type="ARBA" id="ARBA00022824"/>
    </source>
</evidence>
<evidence type="ECO:0000256" key="5">
    <source>
        <dbReference type="ARBA" id="ARBA00022676"/>
    </source>
</evidence>
<keyword evidence="10 11" id="KW-0472">Membrane</keyword>
<comment type="pathway">
    <text evidence="2 11">Glycolipid biosynthesis; glycosylphosphatidylinositol-anchor biosynthesis.</text>
</comment>
<dbReference type="EMBL" id="CM004403">
    <property type="protein sequence ID" value="OAY25275.1"/>
    <property type="molecule type" value="Genomic_DNA"/>
</dbReference>
<keyword evidence="6 11" id="KW-0808">Transferase</keyword>
<evidence type="ECO:0000256" key="6">
    <source>
        <dbReference type="ARBA" id="ARBA00022679"/>
    </source>
</evidence>
<sequence>MVNSMKSSPSNPPKNPQIIILKSAICSRLLLIALILLWRTVLHPYDTSSPLNPNCLSSNFITHHQHHNQSILLPRLGSAIEDSVVWDSVYFVRIAECGYEYEQSYAFLPLLPICISVLSRTVFAPLVPLIGFRAVLALAGYVINNVAFVLAAIYLYRLSVIILKDHETALRASILFCFNPASIFYSSIYSESLYSLFSLGGLYHLIAGSNNIAVLWFALSGCARANGVLNAGYFCFQTMHQVYHGLFLKKYASLAVKAVITGALRCTCTFLPFIAFQAYGYYNICNGHAPEEMRPWCKYKIPLLYNYIQSHYWKVGFLRYFQLKQLPNFLLASPILSLAICCILHYVRSQPEMFFSLGFRAPIGEKRSRDSFSSLDTVSGPNIAPSKENLSTKTQEYHNLRQRRQTIEGDGYPTLHEEHDLFQKPECLHAFVIPCTLHLGFMAATAFLVMHVQVATRFLSASPPLYWYASYKAVSPGKRWGYMFWAYSTAYILLGSLLFSNFYPFT</sequence>
<dbReference type="Gramene" id="Manes.17G081200.9.v8.1">
    <property type="protein sequence ID" value="Manes.17G081200.9.v8.1.CDS"/>
    <property type="gene ID" value="Manes.17G081200.v8.1"/>
</dbReference>
<keyword evidence="9 11" id="KW-1133">Transmembrane helix</keyword>
<evidence type="ECO:0000256" key="11">
    <source>
        <dbReference type="RuleBase" id="RU363112"/>
    </source>
</evidence>
<organism evidence="12 13">
    <name type="scientific">Manihot esculenta</name>
    <name type="common">Cassava</name>
    <name type="synonym">Jatropha manihot</name>
    <dbReference type="NCBI Taxonomy" id="3983"/>
    <lineage>
        <taxon>Eukaryota</taxon>
        <taxon>Viridiplantae</taxon>
        <taxon>Streptophyta</taxon>
        <taxon>Embryophyta</taxon>
        <taxon>Tracheophyta</taxon>
        <taxon>Spermatophyta</taxon>
        <taxon>Magnoliopsida</taxon>
        <taxon>eudicotyledons</taxon>
        <taxon>Gunneridae</taxon>
        <taxon>Pentapetalae</taxon>
        <taxon>rosids</taxon>
        <taxon>fabids</taxon>
        <taxon>Malpighiales</taxon>
        <taxon>Euphorbiaceae</taxon>
        <taxon>Crotonoideae</taxon>
        <taxon>Manihoteae</taxon>
        <taxon>Manihot</taxon>
    </lineage>
</organism>
<comment type="caution">
    <text evidence="12">The sequence shown here is derived from an EMBL/GenBank/DDBJ whole genome shotgun (WGS) entry which is preliminary data.</text>
</comment>
<comment type="function">
    <text evidence="11">Mannosyltransferase involved in glycosylphosphatidylinositol-anchor biosynthesis.</text>
</comment>
<gene>
    <name evidence="12" type="ORF">MANES_17G081200v8</name>
</gene>
<dbReference type="Pfam" id="PF04188">
    <property type="entry name" value="Mannosyl_trans2"/>
    <property type="match status" value="1"/>
</dbReference>
<dbReference type="GO" id="GO:0031501">
    <property type="term" value="C:mannosyltransferase complex"/>
    <property type="evidence" value="ECO:0000318"/>
    <property type="project" value="GO_Central"/>
</dbReference>
<keyword evidence="4 11" id="KW-0337">GPI-anchor biosynthesis</keyword>
<dbReference type="PANTHER" id="PTHR12468">
    <property type="entry name" value="GPI MANNOSYLTRANSFERASE 2"/>
    <property type="match status" value="1"/>
</dbReference>
<protein>
    <recommendedName>
        <fullName evidence="11">GPI mannosyltransferase 2</fullName>
        <ecNumber evidence="11">2.4.1.-</ecNumber>
    </recommendedName>
</protein>
<comment type="subcellular location">
    <subcellularLocation>
        <location evidence="1 11">Endoplasmic reticulum membrane</location>
        <topology evidence="1 11">Multi-pass membrane protein</topology>
    </subcellularLocation>
</comment>
<dbReference type="GO" id="GO:0000009">
    <property type="term" value="F:alpha-1,6-mannosyltransferase activity"/>
    <property type="evidence" value="ECO:0007669"/>
    <property type="project" value="InterPro"/>
</dbReference>
<evidence type="ECO:0000256" key="10">
    <source>
        <dbReference type="ARBA" id="ARBA00023136"/>
    </source>
</evidence>
<accession>A0A2C9U695</accession>
<dbReference type="InterPro" id="IPR007315">
    <property type="entry name" value="PIG-V/Gpi18"/>
</dbReference>
<dbReference type="GO" id="GO:0006506">
    <property type="term" value="P:GPI anchor biosynthetic process"/>
    <property type="evidence" value="ECO:0000318"/>
    <property type="project" value="GO_Central"/>
</dbReference>
<dbReference type="EC" id="2.4.1.-" evidence="11"/>
<dbReference type="OrthoDB" id="10252502at2759"/>
<dbReference type="STRING" id="3983.A0A2C9U695"/>
<evidence type="ECO:0000256" key="7">
    <source>
        <dbReference type="ARBA" id="ARBA00022692"/>
    </source>
</evidence>
<feature type="transmembrane region" description="Helical" evidence="11">
    <location>
        <begin position="482"/>
        <end position="503"/>
    </location>
</feature>
<keyword evidence="5 11" id="KW-0328">Glycosyltransferase</keyword>
<evidence type="ECO:0000313" key="13">
    <source>
        <dbReference type="Proteomes" id="UP000091857"/>
    </source>
</evidence>
<dbReference type="PANTHER" id="PTHR12468:SF2">
    <property type="entry name" value="GPI MANNOSYLTRANSFERASE 2"/>
    <property type="match status" value="1"/>
</dbReference>
<proteinExistence type="inferred from homology"/>
<evidence type="ECO:0000256" key="9">
    <source>
        <dbReference type="ARBA" id="ARBA00022989"/>
    </source>
</evidence>
<feature type="transmembrane region" description="Helical" evidence="11">
    <location>
        <begin position="329"/>
        <end position="347"/>
    </location>
</feature>
<keyword evidence="7 11" id="KW-0812">Transmembrane</keyword>
<feature type="transmembrane region" description="Helical" evidence="11">
    <location>
        <begin position="168"/>
        <end position="188"/>
    </location>
</feature>
<feature type="transmembrane region" description="Helical" evidence="11">
    <location>
        <begin position="105"/>
        <end position="123"/>
    </location>
</feature>
<evidence type="ECO:0000313" key="12">
    <source>
        <dbReference type="EMBL" id="OAY25275.1"/>
    </source>
</evidence>
<evidence type="ECO:0000256" key="1">
    <source>
        <dbReference type="ARBA" id="ARBA00004477"/>
    </source>
</evidence>
<keyword evidence="8 11" id="KW-0256">Endoplasmic reticulum</keyword>
<comment type="caution">
    <text evidence="11">Lacks conserved residue(s) required for the propagation of feature annotation.</text>
</comment>
<name>A0A2C9U695_MANES</name>
<dbReference type="Proteomes" id="UP000091857">
    <property type="component" value="Chromosome 17"/>
</dbReference>
<evidence type="ECO:0000256" key="2">
    <source>
        <dbReference type="ARBA" id="ARBA00004687"/>
    </source>
</evidence>
<dbReference type="UniPathway" id="UPA00196"/>
<evidence type="ECO:0000256" key="4">
    <source>
        <dbReference type="ARBA" id="ARBA00022502"/>
    </source>
</evidence>
<reference evidence="13" key="1">
    <citation type="journal article" date="2016" name="Nat. Biotechnol.">
        <title>Sequencing wild and cultivated cassava and related species reveals extensive interspecific hybridization and genetic diversity.</title>
        <authorList>
            <person name="Bredeson J.V."/>
            <person name="Lyons J.B."/>
            <person name="Prochnik S.E."/>
            <person name="Wu G.A."/>
            <person name="Ha C.M."/>
            <person name="Edsinger-Gonzales E."/>
            <person name="Grimwood J."/>
            <person name="Schmutz J."/>
            <person name="Rabbi I.Y."/>
            <person name="Egesi C."/>
            <person name="Nauluvula P."/>
            <person name="Lebot V."/>
            <person name="Ndunguru J."/>
            <person name="Mkamilo G."/>
            <person name="Bart R.S."/>
            <person name="Setter T.L."/>
            <person name="Gleadow R.M."/>
            <person name="Kulakow P."/>
            <person name="Ferguson M.E."/>
            <person name="Rounsley S."/>
            <person name="Rokhsar D.S."/>
        </authorList>
    </citation>
    <scope>NUCLEOTIDE SEQUENCE [LARGE SCALE GENOMIC DNA]</scope>
    <source>
        <strain evidence="13">cv. AM560-2</strain>
    </source>
</reference>
<dbReference type="GO" id="GO:0005789">
    <property type="term" value="C:endoplasmic reticulum membrane"/>
    <property type="evidence" value="ECO:0000318"/>
    <property type="project" value="GO_Central"/>
</dbReference>
<comment type="similarity">
    <text evidence="3 11">Belongs to the PIGV family.</text>
</comment>
<evidence type="ECO:0000256" key="3">
    <source>
        <dbReference type="ARBA" id="ARBA00008698"/>
    </source>
</evidence>
<dbReference type="GO" id="GO:0000030">
    <property type="term" value="F:mannosyltransferase activity"/>
    <property type="evidence" value="ECO:0000318"/>
    <property type="project" value="GO_Central"/>
</dbReference>
<dbReference type="AlphaFoldDB" id="A0A2C9U695"/>
<keyword evidence="13" id="KW-1185">Reference proteome</keyword>